<dbReference type="InterPro" id="IPR009288">
    <property type="entry name" value="AIG2-like_dom"/>
</dbReference>
<dbReference type="CDD" id="cd06661">
    <property type="entry name" value="GGCT_like"/>
    <property type="match status" value="1"/>
</dbReference>
<dbReference type="SUPFAM" id="SSF110857">
    <property type="entry name" value="Gamma-glutamyl cyclotransferase-like"/>
    <property type="match status" value="1"/>
</dbReference>
<dbReference type="RefSeq" id="WP_202996824.1">
    <property type="nucleotide sequence ID" value="NZ_JAENHO010000013.1"/>
</dbReference>
<gene>
    <name evidence="2" type="ORF">JKJ07_37915</name>
</gene>
<accession>A0ABS1W046</accession>
<organism evidence="2 3">
    <name type="scientific">Paractinoplanes lichenicola</name>
    <dbReference type="NCBI Taxonomy" id="2802976"/>
    <lineage>
        <taxon>Bacteria</taxon>
        <taxon>Bacillati</taxon>
        <taxon>Actinomycetota</taxon>
        <taxon>Actinomycetes</taxon>
        <taxon>Micromonosporales</taxon>
        <taxon>Micromonosporaceae</taxon>
        <taxon>Paractinoplanes</taxon>
    </lineage>
</organism>
<name>A0ABS1W046_9ACTN</name>
<comment type="caution">
    <text evidence="2">The sequence shown here is derived from an EMBL/GenBank/DDBJ whole genome shotgun (WGS) entry which is preliminary data.</text>
</comment>
<dbReference type="InterPro" id="IPR013024">
    <property type="entry name" value="GGCT-like"/>
</dbReference>
<sequence>MPLLFSYGTLRYPAVQQATFGRELVTRPDSIAGFRLELLQITDPAVIAVSGDTHHPILRATGNPADTVDGAVLDLTDDDLLRADEYEVDDYKRVEAPLASGATAWVYVGAGES</sequence>
<proteinExistence type="predicted"/>
<evidence type="ECO:0000313" key="2">
    <source>
        <dbReference type="EMBL" id="MBL7260116.1"/>
    </source>
</evidence>
<dbReference type="InterPro" id="IPR036568">
    <property type="entry name" value="GGCT-like_sf"/>
</dbReference>
<keyword evidence="3" id="KW-1185">Reference proteome</keyword>
<dbReference type="EMBL" id="JAENHO010000013">
    <property type="protein sequence ID" value="MBL7260116.1"/>
    <property type="molecule type" value="Genomic_DNA"/>
</dbReference>
<dbReference type="Proteomes" id="UP000598996">
    <property type="component" value="Unassembled WGS sequence"/>
</dbReference>
<protein>
    <submittedName>
        <fullName evidence="2">Gamma-glutamylcyclotransferase</fullName>
    </submittedName>
</protein>
<reference evidence="2 3" key="1">
    <citation type="submission" date="2021-01" db="EMBL/GenBank/DDBJ databases">
        <title>Actinoplanes sp. nov. LDG1-01 isolated from lichen.</title>
        <authorList>
            <person name="Saeng-In P."/>
            <person name="Phongsopitanun W."/>
            <person name="Kanchanasin P."/>
            <person name="Yuki M."/>
            <person name="Kudo T."/>
            <person name="Ohkuma M."/>
            <person name="Tanasupawat S."/>
        </authorList>
    </citation>
    <scope>NUCLEOTIDE SEQUENCE [LARGE SCALE GENOMIC DNA]</scope>
    <source>
        <strain evidence="2 3">LDG1-01</strain>
    </source>
</reference>
<feature type="domain" description="Gamma-glutamylcyclotransferase AIG2-like" evidence="1">
    <location>
        <begin position="4"/>
        <end position="109"/>
    </location>
</feature>
<evidence type="ECO:0000259" key="1">
    <source>
        <dbReference type="Pfam" id="PF06094"/>
    </source>
</evidence>
<dbReference type="Pfam" id="PF06094">
    <property type="entry name" value="GGACT"/>
    <property type="match status" value="1"/>
</dbReference>
<evidence type="ECO:0000313" key="3">
    <source>
        <dbReference type="Proteomes" id="UP000598996"/>
    </source>
</evidence>
<dbReference type="Gene3D" id="3.10.490.10">
    <property type="entry name" value="Gamma-glutamyl cyclotransferase-like"/>
    <property type="match status" value="1"/>
</dbReference>